<evidence type="ECO:0000313" key="3">
    <source>
        <dbReference type="Proteomes" id="UP000219412"/>
    </source>
</evidence>
<dbReference type="SUPFAM" id="SSF89550">
    <property type="entry name" value="PHP domain-like"/>
    <property type="match status" value="1"/>
</dbReference>
<dbReference type="InterPro" id="IPR003141">
    <property type="entry name" value="Pol/His_phosphatase_N"/>
</dbReference>
<organism evidence="2 3">
    <name type="scientific">Salinicoccus kekensis</name>
    <dbReference type="NCBI Taxonomy" id="714307"/>
    <lineage>
        <taxon>Bacteria</taxon>
        <taxon>Bacillati</taxon>
        <taxon>Bacillota</taxon>
        <taxon>Bacilli</taxon>
        <taxon>Bacillales</taxon>
        <taxon>Staphylococcaceae</taxon>
        <taxon>Salinicoccus</taxon>
    </lineage>
</organism>
<dbReference type="GO" id="GO:0004534">
    <property type="term" value="F:5'-3' RNA exonuclease activity"/>
    <property type="evidence" value="ECO:0007669"/>
    <property type="project" value="TreeGrafter"/>
</dbReference>
<dbReference type="Gene3D" id="1.10.150.650">
    <property type="match status" value="1"/>
</dbReference>
<dbReference type="InterPro" id="IPR004013">
    <property type="entry name" value="PHP_dom"/>
</dbReference>
<proteinExistence type="predicted"/>
<feature type="domain" description="Polymerase/histidinol phosphatase N-terminal" evidence="1">
    <location>
        <begin position="4"/>
        <end position="69"/>
    </location>
</feature>
<dbReference type="Gene3D" id="3.20.20.140">
    <property type="entry name" value="Metal-dependent hydrolases"/>
    <property type="match status" value="1"/>
</dbReference>
<dbReference type="InterPro" id="IPR052018">
    <property type="entry name" value="PHP_domain"/>
</dbReference>
<dbReference type="RefSeq" id="WP_342745138.1">
    <property type="nucleotide sequence ID" value="NZ_OBQF01000002.1"/>
</dbReference>
<dbReference type="PANTHER" id="PTHR42924:SF3">
    <property type="entry name" value="POLYMERASE_HISTIDINOL PHOSPHATASE N-TERMINAL DOMAIN-CONTAINING PROTEIN"/>
    <property type="match status" value="1"/>
</dbReference>
<name>A0A285UH37_9STAP</name>
<dbReference type="Pfam" id="PF02811">
    <property type="entry name" value="PHP"/>
    <property type="match status" value="1"/>
</dbReference>
<dbReference type="CDD" id="cd07438">
    <property type="entry name" value="PHP_HisPPase_AMP"/>
    <property type="match status" value="1"/>
</dbReference>
<dbReference type="GO" id="GO:0035312">
    <property type="term" value="F:5'-3' DNA exonuclease activity"/>
    <property type="evidence" value="ECO:0007669"/>
    <property type="project" value="TreeGrafter"/>
</dbReference>
<gene>
    <name evidence="2" type="ORF">SAMN05878391_1252</name>
</gene>
<dbReference type="SMART" id="SM00481">
    <property type="entry name" value="POLIIIAc"/>
    <property type="match status" value="1"/>
</dbReference>
<accession>A0A285UH37</accession>
<keyword evidence="3" id="KW-1185">Reference proteome</keyword>
<evidence type="ECO:0000259" key="1">
    <source>
        <dbReference type="SMART" id="SM00481"/>
    </source>
</evidence>
<dbReference type="AlphaFoldDB" id="A0A285UH37"/>
<dbReference type="EMBL" id="OBQF01000002">
    <property type="protein sequence ID" value="SOC41122.1"/>
    <property type="molecule type" value="Genomic_DNA"/>
</dbReference>
<reference evidence="3" key="1">
    <citation type="submission" date="2017-08" db="EMBL/GenBank/DDBJ databases">
        <authorList>
            <person name="Varghese N."/>
            <person name="Submissions S."/>
        </authorList>
    </citation>
    <scope>NUCLEOTIDE SEQUENCE [LARGE SCALE GENOMIC DNA]</scope>
    <source>
        <strain evidence="3">DSM 23173</strain>
    </source>
</reference>
<dbReference type="InterPro" id="IPR016195">
    <property type="entry name" value="Pol/histidinol_Pase-like"/>
</dbReference>
<dbReference type="PANTHER" id="PTHR42924">
    <property type="entry name" value="EXONUCLEASE"/>
    <property type="match status" value="1"/>
</dbReference>
<evidence type="ECO:0000313" key="2">
    <source>
        <dbReference type="EMBL" id="SOC41122.1"/>
    </source>
</evidence>
<sequence>MMRVDLHVHSSHSDGADSLETVIEKARHAGVTTLSFVDHDITGTYEAALPAAEEAGIDLIPGIEISAYDFKRKRKIHVLGYSYDLEAPNIKALTEPLLERRHKHSLQQIESINAAGCRVDAEAIAEIAAPSRVIYKQHIMRYLTDNGYESEAYQHLYKSLFKGDGPAAGDIEYIDARDALRAIRADGGLAVIAHPGQMDSYDFIEENTDLIDGLELLHPDHNEDDHARIREIADGYGLALTGGSDYHGSFGVEVPIGVDAEMLRFERHLLGDS</sequence>
<dbReference type="Proteomes" id="UP000219412">
    <property type="component" value="Unassembled WGS sequence"/>
</dbReference>
<protein>
    <recommendedName>
        <fullName evidence="1">Polymerase/histidinol phosphatase N-terminal domain-containing protein</fullName>
    </recommendedName>
</protein>